<name>A0AAJ0LXR8_9PEZI</name>
<proteinExistence type="predicted"/>
<dbReference type="Proteomes" id="UP001271007">
    <property type="component" value="Unassembled WGS sequence"/>
</dbReference>
<dbReference type="AlphaFoldDB" id="A0AAJ0LXR8"/>
<keyword evidence="2" id="KW-1185">Reference proteome</keyword>
<evidence type="ECO:0008006" key="3">
    <source>
        <dbReference type="Google" id="ProtNLM"/>
    </source>
</evidence>
<protein>
    <recommendedName>
        <fullName evidence="3">F-box domain-containing protein</fullName>
    </recommendedName>
</protein>
<sequence>MAMDAFDAAVADSGDANTTTTAVTTPSPFNIPELFVNILQHLDRLELLVAMRINKTARDLIAEDPALLRAMGRKTSAGGRFYIPLGGREVEDYGDCGIALHAQGYLGAARGSRYDITVNIQFDCPSAWWSSLPLRLAEVKGVGRAIQLCQPSIKEVTLSLGCNHAAAGGGKDSHYHHVDRTVVSHTGITLGDLSDVASRLHLEHSQQSTIRIEGVDTICSLSGHRFFVIHFSVDLAADEPVIATYLASKEETGATGAEDEDVLEMGWDEDTQGSKNLNRVLTLVSYSANSLVPKALGGMPDSLLWKFNRLGEKRMRKGASKKVKDD</sequence>
<comment type="caution">
    <text evidence="1">The sequence shown here is derived from an EMBL/GenBank/DDBJ whole genome shotgun (WGS) entry which is preliminary data.</text>
</comment>
<evidence type="ECO:0000313" key="2">
    <source>
        <dbReference type="Proteomes" id="UP001271007"/>
    </source>
</evidence>
<reference evidence="1" key="1">
    <citation type="submission" date="2023-04" db="EMBL/GenBank/DDBJ databases">
        <title>Black Yeasts Isolated from many extreme environments.</title>
        <authorList>
            <person name="Coleine C."/>
            <person name="Stajich J.E."/>
            <person name="Selbmann L."/>
        </authorList>
    </citation>
    <scope>NUCLEOTIDE SEQUENCE</scope>
    <source>
        <strain evidence="1">CCFEE 5312</strain>
    </source>
</reference>
<dbReference type="EMBL" id="JAWDJX010000001">
    <property type="protein sequence ID" value="KAK3059236.1"/>
    <property type="molecule type" value="Genomic_DNA"/>
</dbReference>
<evidence type="ECO:0000313" key="1">
    <source>
        <dbReference type="EMBL" id="KAK3059236.1"/>
    </source>
</evidence>
<gene>
    <name evidence="1" type="ORF">LTR09_000802</name>
</gene>
<accession>A0AAJ0LXR8</accession>
<organism evidence="1 2">
    <name type="scientific">Extremus antarcticus</name>
    <dbReference type="NCBI Taxonomy" id="702011"/>
    <lineage>
        <taxon>Eukaryota</taxon>
        <taxon>Fungi</taxon>
        <taxon>Dikarya</taxon>
        <taxon>Ascomycota</taxon>
        <taxon>Pezizomycotina</taxon>
        <taxon>Dothideomycetes</taxon>
        <taxon>Dothideomycetidae</taxon>
        <taxon>Mycosphaerellales</taxon>
        <taxon>Extremaceae</taxon>
        <taxon>Extremus</taxon>
    </lineage>
</organism>